<sequence length="983" mass="106518">MTAQLTDCDHPVLAVLRPPILTDSTTSVEGYDGGIPFRAVEGGLRFVINAWHEMSVDDHVEVFWGSTLESVWEKTIEDGEQDKPVRGTIAAGHIVRGDAYPVFYRVTPRNQQPEDSQPLQKLLVKLDRPGGYDDDQATPGHSNLKYLIPQAIIDNGVGPVEAEAGVPITILPYPFMRKNDRVRLAWGSAEKVVTVTEDQAGDPVNYPLIITIDKALIEFAGDSAGVAVAYQVVDEVGNYPDERSPWSAITYLLVDLKQNRLEAPLVLEADPVTNVIDLKELGDADVTVLVNTTGGQFKVNDTIVMTWVGTPAEGSPVIEGPIERPVVRVGVAVEFSIPNAKVRAIAKGRASVSYVLKSPGMADRPSKNTSVSVEGEISQLLPPSVDEAPGGILDPDEPWATVNIPYYPGRQGSDLVTLIWEAPRPGGGTVYYEDPRPAGNLPEDQPILRSVSNAEIQRFNGLKVDVYYKVANDDVAVRSVRESEHYLMQVGVALPQFPRPEVGGVEPGSDVLDPDKVPPAGATLVMPFLGTRDKDRVTYRWQGSVVGGSTSDFVNLTSQTAEMVVKFTVPKQYVTNNLNGTLSIDYFITRDGVTLGHSFKLDLRVGSAQLELKPPSVKEATGNSLNPIAAKDTLTVVVPHYTGMLGTDKLSVTWAGTAGAGSHTSAPVEVGTVGIKEITIPNTVVAFNLGRPVVVTYTVTRNGTPFPPSQDFTLAVQNIPNQDGALTTPVIVGFTGTELDIAKLVGTEQLGVAQWPLQAPGQRVWLRYDGVAENGSADEQVIWEGPAHNRPVGDLVTAAAVDWLKTLKDGSEVKITFKVNFDQVANDATAVTFPLRTYQVKTTPSIVREDFDEVPSQVIPNGTSLDIKTMTLTRTTPSPYTSSISPAPYTAPGKIEGQVVALSQATIRFSFKSTYSNVSFWHHNSLHDSARASSYNENGMLLETKQVYSFASYQKTSFTVPGIRWIEITGPGSFYIDNFELVK</sequence>
<dbReference type="AlphaFoldDB" id="A0A423JXR1"/>
<comment type="caution">
    <text evidence="1">The sequence shown here is derived from an EMBL/GenBank/DDBJ whole genome shotgun (WGS) entry which is preliminary data.</text>
</comment>
<dbReference type="RefSeq" id="WP_123364364.1">
    <property type="nucleotide sequence ID" value="NZ_MOBO01000001.1"/>
</dbReference>
<dbReference type="EMBL" id="MOBO01000001">
    <property type="protein sequence ID" value="RON42452.1"/>
    <property type="molecule type" value="Genomic_DNA"/>
</dbReference>
<dbReference type="Proteomes" id="UP000286351">
    <property type="component" value="Unassembled WGS sequence"/>
</dbReference>
<accession>A0A423JXR1</accession>
<organism evidence="1 2">
    <name type="scientific">Pseudomonas brassicacearum</name>
    <dbReference type="NCBI Taxonomy" id="930166"/>
    <lineage>
        <taxon>Bacteria</taxon>
        <taxon>Pseudomonadati</taxon>
        <taxon>Pseudomonadota</taxon>
        <taxon>Gammaproteobacteria</taxon>
        <taxon>Pseudomonadales</taxon>
        <taxon>Pseudomonadaceae</taxon>
        <taxon>Pseudomonas</taxon>
    </lineage>
</organism>
<reference evidence="1 2" key="1">
    <citation type="submission" date="2016-10" db="EMBL/GenBank/DDBJ databases">
        <title>Comparative genome analysis of multiple Pseudomonas spp. focuses on biocontrol and plant growth promoting traits.</title>
        <authorList>
            <person name="Tao X.-Y."/>
            <person name="Taylor C.G."/>
        </authorList>
    </citation>
    <scope>NUCLEOTIDE SEQUENCE [LARGE SCALE GENOMIC DNA]</scope>
    <source>
        <strain evidence="1 2">38D4</strain>
    </source>
</reference>
<protein>
    <submittedName>
        <fullName evidence="1">Uncharacterized protein</fullName>
    </submittedName>
</protein>
<name>A0A423JXR1_9PSED</name>
<gene>
    <name evidence="1" type="ORF">BK664_02425</name>
</gene>
<evidence type="ECO:0000313" key="2">
    <source>
        <dbReference type="Proteomes" id="UP000286351"/>
    </source>
</evidence>
<proteinExistence type="predicted"/>
<evidence type="ECO:0000313" key="1">
    <source>
        <dbReference type="EMBL" id="RON42452.1"/>
    </source>
</evidence>